<evidence type="ECO:0000313" key="2">
    <source>
        <dbReference type="Proteomes" id="UP000007077"/>
    </source>
</evidence>
<evidence type="ECO:0000313" key="1">
    <source>
        <dbReference type="EMBL" id="ADP99973.1"/>
    </source>
</evidence>
<dbReference type="Proteomes" id="UP000007077">
    <property type="component" value="Plasmid pHP-42"/>
</dbReference>
<geneLocation type="plasmid" evidence="1 2">
    <name>pHP-42</name>
</geneLocation>
<dbReference type="PATRIC" id="fig|225937.3.peg.4223"/>
<dbReference type="HOGENOM" id="CLU_2971871_0_0_6"/>
<dbReference type="KEGG" id="mad:HP15_p42g29"/>
<name>E4PRT9_MARAH</name>
<reference evidence="1 2" key="1">
    <citation type="journal article" date="2010" name="Stand. Genomic Sci.">
        <title>Complete genome sequence of Marinobacter adhaerens type strain (HP15), a diatom-interacting marine microorganism.</title>
        <authorList>
            <person name="Gardes A."/>
            <person name="Kaeppel E."/>
            <person name="Shehzad A."/>
            <person name="Seebah S."/>
            <person name="Teeling H."/>
            <person name="Yarza P."/>
            <person name="Glockner F.O."/>
            <person name="Grossart H.P."/>
            <person name="Ullrich M.S."/>
        </authorList>
    </citation>
    <scope>NUCLEOTIDE SEQUENCE [LARGE SCALE GENOMIC DNA]</scope>
    <source>
        <strain evidence="2">DSM 23420 / HP15</strain>
        <plasmid evidence="2">Plasmid pHP-42</plasmid>
    </source>
</reference>
<dbReference type="EMBL" id="CP001979">
    <property type="protein sequence ID" value="ADP99973.1"/>
    <property type="molecule type" value="Genomic_DNA"/>
</dbReference>
<accession>E4PRT9</accession>
<keyword evidence="1" id="KW-0614">Plasmid</keyword>
<reference evidence="2" key="2">
    <citation type="submission" date="2010-02" db="EMBL/GenBank/DDBJ databases">
        <title>Complete genome sequence of Marinobacter adhaerens type strain (HP15).</title>
        <authorList>
            <person name="Gaerdes A.A.M."/>
            <person name="Kaeppel E."/>
            <person name="Shezad A."/>
            <person name="Seebah S."/>
            <person name="Teeling H."/>
            <person name="Yarza P."/>
            <person name="Gloeckner F.O."/>
            <person name="Ullrich M.S."/>
        </authorList>
    </citation>
    <scope>NUCLEOTIDE SEQUENCE [LARGE SCALE GENOMIC DNA]</scope>
    <source>
        <strain evidence="2">DSM 23420 / HP15</strain>
        <plasmid evidence="2">Plasmid pHP-42</plasmid>
    </source>
</reference>
<protein>
    <submittedName>
        <fullName evidence="1">Uncharacterized protein</fullName>
    </submittedName>
</protein>
<organism evidence="1 2">
    <name type="scientific">Marinobacter adhaerens (strain DSM 23420 / HP15)</name>
    <dbReference type="NCBI Taxonomy" id="225937"/>
    <lineage>
        <taxon>Bacteria</taxon>
        <taxon>Pseudomonadati</taxon>
        <taxon>Pseudomonadota</taxon>
        <taxon>Gammaproteobacteria</taxon>
        <taxon>Pseudomonadales</taxon>
        <taxon>Marinobacteraceae</taxon>
        <taxon>Marinobacter</taxon>
    </lineage>
</organism>
<sequence length="58" mass="6642">MRYEIRSSRAAKPIDSAVKKDGEWIGLFSGQSLKEIQKDYPDAKVVDTVQNRTKSRSR</sequence>
<proteinExistence type="predicted"/>
<gene>
    <name evidence="1" type="ordered locus">HP15_p42g29</name>
</gene>
<dbReference type="AlphaFoldDB" id="E4PRT9"/>